<dbReference type="EMBL" id="JEMX01000002">
    <property type="protein sequence ID" value="EXI83299.1"/>
    <property type="molecule type" value="Genomic_DNA"/>
</dbReference>
<dbReference type="AlphaFoldDB" id="A0A011QWR2"/>
<reference evidence="2 3" key="1">
    <citation type="submission" date="2014-02" db="EMBL/GenBank/DDBJ databases">
        <title>Expanding our view of genomic diversity in Candidatus Accumulibacter clades.</title>
        <authorList>
            <person name="Skennerton C.T."/>
            <person name="Barr J.J."/>
            <person name="Slater F.R."/>
            <person name="Bond P.L."/>
            <person name="Tyson G.W."/>
        </authorList>
    </citation>
    <scope>NUCLEOTIDE SEQUENCE [LARGE SCALE GENOMIC DNA]</scope>
    <source>
        <strain evidence="3">BA-92</strain>
    </source>
</reference>
<organism evidence="2 3">
    <name type="scientific">Candidatus Accumulibacter appositus</name>
    <dbReference type="NCBI Taxonomy" id="1454003"/>
    <lineage>
        <taxon>Bacteria</taxon>
        <taxon>Pseudomonadati</taxon>
        <taxon>Pseudomonadota</taxon>
        <taxon>Betaproteobacteria</taxon>
        <taxon>Candidatus Accumulibacter</taxon>
    </lineage>
</organism>
<evidence type="ECO:0000313" key="2">
    <source>
        <dbReference type="EMBL" id="EXI83299.1"/>
    </source>
</evidence>
<gene>
    <name evidence="2" type="ORF">AW10_00035</name>
</gene>
<evidence type="ECO:0000313" key="3">
    <source>
        <dbReference type="Proteomes" id="UP000021816"/>
    </source>
</evidence>
<protein>
    <submittedName>
        <fullName evidence="2">Uncharacterized protein</fullName>
    </submittedName>
</protein>
<dbReference type="Proteomes" id="UP000021816">
    <property type="component" value="Unassembled WGS sequence"/>
</dbReference>
<accession>A0A011QWR2</accession>
<name>A0A011QWR2_9PROT</name>
<feature type="region of interest" description="Disordered" evidence="1">
    <location>
        <begin position="28"/>
        <end position="56"/>
    </location>
</feature>
<sequence>MRGMAGPLSLAVRIAACTPELFTGQGAYALNSPPHPGRFSRDGSKLIRESRTRTSY</sequence>
<proteinExistence type="predicted"/>
<dbReference type="STRING" id="1454003.AW10_00035"/>
<comment type="caution">
    <text evidence="2">The sequence shown here is derived from an EMBL/GenBank/DDBJ whole genome shotgun (WGS) entry which is preliminary data.</text>
</comment>
<feature type="compositionally biased region" description="Basic and acidic residues" evidence="1">
    <location>
        <begin position="39"/>
        <end position="56"/>
    </location>
</feature>
<evidence type="ECO:0000256" key="1">
    <source>
        <dbReference type="SAM" id="MobiDB-lite"/>
    </source>
</evidence>